<protein>
    <submittedName>
        <fullName evidence="2">Uncharacterized protein</fullName>
    </submittedName>
</protein>
<name>A0ABY4IBR1_9MICO</name>
<organism evidence="2 3">
    <name type="scientific">Microbacterium sufflavum</name>
    <dbReference type="NCBI Taxonomy" id="2851649"/>
    <lineage>
        <taxon>Bacteria</taxon>
        <taxon>Bacillati</taxon>
        <taxon>Actinomycetota</taxon>
        <taxon>Actinomycetes</taxon>
        <taxon>Micrococcales</taxon>
        <taxon>Microbacteriaceae</taxon>
        <taxon>Microbacterium</taxon>
    </lineage>
</organism>
<evidence type="ECO:0000256" key="1">
    <source>
        <dbReference type="SAM" id="MobiDB-lite"/>
    </source>
</evidence>
<feature type="region of interest" description="Disordered" evidence="1">
    <location>
        <begin position="1"/>
        <end position="37"/>
    </location>
</feature>
<evidence type="ECO:0000313" key="2">
    <source>
        <dbReference type="EMBL" id="UPL09984.1"/>
    </source>
</evidence>
<dbReference type="EMBL" id="CP078076">
    <property type="protein sequence ID" value="UPL09984.1"/>
    <property type="molecule type" value="Genomic_DNA"/>
</dbReference>
<keyword evidence="3" id="KW-1185">Reference proteome</keyword>
<sequence>MTSSPSIADPRANRTLLEVGAESTAATPPPTRRDPGWDEYSAAYLRVHPEVSAAAPAWTEELEFLDIEDEVEGTVFSFSRTIRDVELYGGGRLHPDGRVELYDNGIPNIYIRDELRADQDPDVARWAMDVAEDLVAAALLLRAEPKLLRRPAQVDAELQRLDI</sequence>
<evidence type="ECO:0000313" key="3">
    <source>
        <dbReference type="Proteomes" id="UP000831467"/>
    </source>
</evidence>
<reference evidence="2 3" key="1">
    <citation type="submission" date="2021-06" db="EMBL/GenBank/DDBJ databases">
        <title>Genome-based taxonomic framework of Microbacterium strains isolated from marine environment, the description of four new species and reclassification of four preexisting species.</title>
        <authorList>
            <person name="Lee S.D."/>
            <person name="Kim S.-M."/>
            <person name="Byeon Y.-S."/>
            <person name="Yang H.L."/>
            <person name="Kim I.S."/>
        </authorList>
    </citation>
    <scope>NUCLEOTIDE SEQUENCE [LARGE SCALE GENOMIC DNA]</scope>
    <source>
        <strain evidence="2 3">SSW1-51</strain>
    </source>
</reference>
<dbReference type="RefSeq" id="WP_247982191.1">
    <property type="nucleotide sequence ID" value="NZ_CP078076.1"/>
</dbReference>
<proteinExistence type="predicted"/>
<accession>A0ABY4IBR1</accession>
<gene>
    <name evidence="2" type="ORF">KV394_02165</name>
</gene>
<dbReference type="Proteomes" id="UP000831467">
    <property type="component" value="Chromosome"/>
</dbReference>